<dbReference type="FunCoup" id="I2GUR5">
    <property type="interactions" value="26"/>
</dbReference>
<sequence length="241" mass="27739">MTQTNANSIIVLPIQYLKNATPKTISSLTTIINNGYMQANKYNLILNTRIKGPDVFFRDLGFNKNQDKSVLYLLVTDEFFNRPEVNASFEKIQIPKNPVAENCISYSTNYYLMNFGSPLDIEIPLNTVLSTIGFKPFKHEQVKEEDKAFELTSYTSFGKGYGILGFNQTLLHLNYFLNCETLIAECFVPHNLVGYYESKLSFKEFDRNMVYKDRPEEAGFEKGFVCTRDFEVATLKRPIFI</sequence>
<gene>
    <name evidence="1" type="primary">TBLA0A00650</name>
    <name evidence="1" type="ORF">TBLA_0A00650</name>
</gene>
<reference evidence="1 2" key="1">
    <citation type="journal article" date="2011" name="Proc. Natl. Acad. Sci. U.S.A.">
        <title>Evolutionary erosion of yeast sex chromosomes by mating-type switching accidents.</title>
        <authorList>
            <person name="Gordon J.L."/>
            <person name="Armisen D."/>
            <person name="Proux-Wera E."/>
            <person name="Oheigeartaigh S.S."/>
            <person name="Byrne K.P."/>
            <person name="Wolfe K.H."/>
        </authorList>
    </citation>
    <scope>NUCLEOTIDE SEQUENCE [LARGE SCALE GENOMIC DNA]</scope>
    <source>
        <strain evidence="2">ATCC 34711 / CBS 6284 / DSM 70876 / NBRC 10599 / NRRL Y-10934 / UCD 77-7</strain>
    </source>
</reference>
<dbReference type="Proteomes" id="UP000002866">
    <property type="component" value="Chromosome 1"/>
</dbReference>
<dbReference type="EMBL" id="HE806316">
    <property type="protein sequence ID" value="CCH57867.1"/>
    <property type="molecule type" value="Genomic_DNA"/>
</dbReference>
<evidence type="ECO:0000313" key="1">
    <source>
        <dbReference type="EMBL" id="CCH57867.1"/>
    </source>
</evidence>
<keyword evidence="2" id="KW-1185">Reference proteome</keyword>
<dbReference type="InParanoid" id="I2GUR5"/>
<dbReference type="HOGENOM" id="CLU_107283_0_0_1"/>
<proteinExistence type="predicted"/>
<dbReference type="KEGG" id="tbl:TBLA_0A00650"/>
<dbReference type="RefSeq" id="XP_004177386.1">
    <property type="nucleotide sequence ID" value="XM_004177338.1"/>
</dbReference>
<accession>I2GUR5</accession>
<dbReference type="GeneID" id="14492810"/>
<dbReference type="AlphaFoldDB" id="I2GUR5"/>
<name>I2GUR5_HENB6</name>
<evidence type="ECO:0000313" key="2">
    <source>
        <dbReference type="Proteomes" id="UP000002866"/>
    </source>
</evidence>
<dbReference type="OMA" id="CHERAFF"/>
<dbReference type="eggNOG" id="ENOG502S44U">
    <property type="taxonomic scope" value="Eukaryota"/>
</dbReference>
<dbReference type="OrthoDB" id="4062597at2759"/>
<protein>
    <submittedName>
        <fullName evidence="1">Uncharacterized protein</fullName>
    </submittedName>
</protein>
<organism evidence="1 2">
    <name type="scientific">Henningerozyma blattae (strain ATCC 34711 / CBS 6284 / DSM 70876 / NBRC 10599 / NRRL Y-10934 / UCD 77-7)</name>
    <name type="common">Yeast</name>
    <name type="synonym">Tetrapisispora blattae</name>
    <dbReference type="NCBI Taxonomy" id="1071380"/>
    <lineage>
        <taxon>Eukaryota</taxon>
        <taxon>Fungi</taxon>
        <taxon>Dikarya</taxon>
        <taxon>Ascomycota</taxon>
        <taxon>Saccharomycotina</taxon>
        <taxon>Saccharomycetes</taxon>
        <taxon>Saccharomycetales</taxon>
        <taxon>Saccharomycetaceae</taxon>
        <taxon>Henningerozyma</taxon>
    </lineage>
</organism>